<comment type="subunit">
    <text evidence="5">Monomer. Associates with the 50S ribosomal subunit.</text>
</comment>
<feature type="binding site" evidence="6">
    <location>
        <begin position="318"/>
        <end position="321"/>
    </location>
    <ligand>
        <name>GTP</name>
        <dbReference type="ChEBI" id="CHEBI:37565"/>
    </ligand>
</feature>
<protein>
    <recommendedName>
        <fullName evidence="5">GTPase HflX</fullName>
    </recommendedName>
    <alternativeName>
        <fullName evidence="5">GTP-binding protein HflX</fullName>
    </alternativeName>
</protein>
<dbReference type="InterPro" id="IPR016496">
    <property type="entry name" value="GTPase_HflX"/>
</dbReference>
<comment type="similarity">
    <text evidence="5">Belongs to the TRAFAC class OBG-HflX-like GTPase superfamily. HflX GTPase family.</text>
</comment>
<evidence type="ECO:0000256" key="7">
    <source>
        <dbReference type="PIRSR" id="PIRSR006809-2"/>
    </source>
</evidence>
<dbReference type="Pfam" id="PF16360">
    <property type="entry name" value="GTP-bdg_M"/>
    <property type="match status" value="1"/>
</dbReference>
<dbReference type="GO" id="GO:0003924">
    <property type="term" value="F:GTPase activity"/>
    <property type="evidence" value="ECO:0007669"/>
    <property type="project" value="UniProtKB-UniRule"/>
</dbReference>
<sequence length="361" mass="40368">MPQKLYETVERKKRALLVSLAKEGDGGRELLGLAQTLELDVISHELINVRERQPKFGMGSGKAEELAGKAKEMEADILVFDWETTPTQQRNWEELTGIPVVDRQELIIQIFASRAATREAELQVQLAQLHYRLPRLTHKYIDLSRQRGGMYGTKGAGETKLETDRRQIENQIHKLEKQIEQVAKQRDLQRRQREKQGVPVCAIVGYTNAGKSSLLNALTGAAVLVEDKLFATLDATTRRFETAPGKTALLTDTVGFIRRLPHSLIKAFRSTLEEASHANLLLHVLDASDPDIDEYSKTTVQVLSELGAGEIPIITVLNKIDKIEQGQTDNLISRYPESTAVSVKSGAGLDNLKQEIVKRLF</sequence>
<organism evidence="10">
    <name type="scientific">uncultured bacterium contig00078</name>
    <dbReference type="NCBI Taxonomy" id="1181556"/>
    <lineage>
        <taxon>Bacteria</taxon>
        <taxon>environmental samples</taxon>
    </lineage>
</organism>
<dbReference type="InterPro" id="IPR030394">
    <property type="entry name" value="G_HFLX_dom"/>
</dbReference>
<dbReference type="NCBIfam" id="TIGR03156">
    <property type="entry name" value="GTP_HflX"/>
    <property type="match status" value="1"/>
</dbReference>
<comment type="subcellular location">
    <subcellularLocation>
        <location evidence="5">Cytoplasm</location>
    </subcellularLocation>
    <text evidence="5">May associate with membranes.</text>
</comment>
<keyword evidence="5" id="KW-0963">Cytoplasm</keyword>
<keyword evidence="8" id="KW-0175">Coiled coil</keyword>
<dbReference type="InterPro" id="IPR032305">
    <property type="entry name" value="GTP-bd_M"/>
</dbReference>
<comment type="function">
    <text evidence="5">GTPase that associates with the 50S ribosomal subunit and may have a role during protein synthesis or ribosome biogenesis.</text>
</comment>
<dbReference type="GO" id="GO:0005525">
    <property type="term" value="F:GTP binding"/>
    <property type="evidence" value="ECO:0007669"/>
    <property type="project" value="UniProtKB-UniRule"/>
</dbReference>
<dbReference type="Pfam" id="PF01926">
    <property type="entry name" value="MMR_HSR1"/>
    <property type="match status" value="1"/>
</dbReference>
<dbReference type="InterPro" id="IPR025121">
    <property type="entry name" value="GTPase_HflX_N"/>
</dbReference>
<dbReference type="SUPFAM" id="SSF52540">
    <property type="entry name" value="P-loop containing nucleoside triphosphate hydrolases"/>
    <property type="match status" value="1"/>
</dbReference>
<evidence type="ECO:0000256" key="5">
    <source>
        <dbReference type="HAMAP-Rule" id="MF_00900"/>
    </source>
</evidence>
<dbReference type="GO" id="GO:0005737">
    <property type="term" value="C:cytoplasm"/>
    <property type="evidence" value="ECO:0007669"/>
    <property type="project" value="UniProtKB-SubCell"/>
</dbReference>
<dbReference type="PIRSF" id="PIRSF006809">
    <property type="entry name" value="GTP-binding_hflX_prd"/>
    <property type="match status" value="1"/>
</dbReference>
<dbReference type="PANTHER" id="PTHR10229:SF0">
    <property type="entry name" value="GTP-BINDING PROTEIN 6-RELATED"/>
    <property type="match status" value="1"/>
</dbReference>
<dbReference type="AlphaFoldDB" id="A0A806KL27"/>
<name>A0A806KL27_9BACT</name>
<dbReference type="GO" id="GO:0043022">
    <property type="term" value="F:ribosome binding"/>
    <property type="evidence" value="ECO:0007669"/>
    <property type="project" value="TreeGrafter"/>
</dbReference>
<feature type="binding site" evidence="6">
    <location>
        <begin position="252"/>
        <end position="255"/>
    </location>
    <ligand>
        <name>GTP</name>
        <dbReference type="ChEBI" id="CHEBI:37565"/>
    </ligand>
</feature>
<dbReference type="CDD" id="cd01878">
    <property type="entry name" value="HflX"/>
    <property type="match status" value="1"/>
</dbReference>
<keyword evidence="4 5" id="KW-0342">GTP-binding</keyword>
<evidence type="ECO:0000256" key="8">
    <source>
        <dbReference type="SAM" id="Coils"/>
    </source>
</evidence>
<evidence type="ECO:0000256" key="6">
    <source>
        <dbReference type="PIRSR" id="PIRSR006809-1"/>
    </source>
</evidence>
<reference evidence="10" key="1">
    <citation type="submission" date="2012-03" db="EMBL/GenBank/DDBJ databases">
        <title>Functional metagenomics reveals considerable lignocellulase gene clusters in the gut microbiome of a wood-feeding higher termite.</title>
        <authorList>
            <person name="Liu N."/>
        </authorList>
    </citation>
    <scope>NUCLEOTIDE SEQUENCE</scope>
</reference>
<dbReference type="HAMAP" id="MF_00900">
    <property type="entry name" value="GTPase_HflX"/>
    <property type="match status" value="1"/>
</dbReference>
<keyword evidence="3 7" id="KW-0460">Magnesium</keyword>
<feature type="binding site" evidence="7">
    <location>
        <position position="212"/>
    </location>
    <ligand>
        <name>Mg(2+)</name>
        <dbReference type="ChEBI" id="CHEBI:18420"/>
    </ligand>
</feature>
<evidence type="ECO:0000256" key="3">
    <source>
        <dbReference type="ARBA" id="ARBA00022842"/>
    </source>
</evidence>
<feature type="binding site" evidence="6">
    <location>
        <begin position="205"/>
        <end position="212"/>
    </location>
    <ligand>
        <name>GTP</name>
        <dbReference type="ChEBI" id="CHEBI:37565"/>
    </ligand>
</feature>
<dbReference type="Gene3D" id="3.40.50.11060">
    <property type="entry name" value="GTPase HflX, N-terminal domain"/>
    <property type="match status" value="1"/>
</dbReference>
<dbReference type="InterPro" id="IPR006073">
    <property type="entry name" value="GTP-bd"/>
</dbReference>
<evidence type="ECO:0000259" key="9">
    <source>
        <dbReference type="PROSITE" id="PS51705"/>
    </source>
</evidence>
<dbReference type="PANTHER" id="PTHR10229">
    <property type="entry name" value="GTP-BINDING PROTEIN HFLX"/>
    <property type="match status" value="1"/>
</dbReference>
<proteinExistence type="inferred from homology"/>
<feature type="binding site" evidence="6">
    <location>
        <begin position="230"/>
        <end position="234"/>
    </location>
    <ligand>
        <name>GTP</name>
        <dbReference type="ChEBI" id="CHEBI:37565"/>
    </ligand>
</feature>
<comment type="cofactor">
    <cofactor evidence="7">
        <name>Mg(2+)</name>
        <dbReference type="ChEBI" id="CHEBI:18420"/>
    </cofactor>
</comment>
<dbReference type="Pfam" id="PF13167">
    <property type="entry name" value="GTP-bdg_N"/>
    <property type="match status" value="1"/>
</dbReference>
<dbReference type="Gene3D" id="3.40.50.300">
    <property type="entry name" value="P-loop containing nucleotide triphosphate hydrolases"/>
    <property type="match status" value="1"/>
</dbReference>
<dbReference type="InterPro" id="IPR042108">
    <property type="entry name" value="GTPase_HflX_N_sf"/>
</dbReference>
<dbReference type="PRINTS" id="PR00326">
    <property type="entry name" value="GTP1OBG"/>
</dbReference>
<dbReference type="EMBL" id="JQ844260">
    <property type="protein sequence ID" value="AGS53910.1"/>
    <property type="molecule type" value="Genomic_DNA"/>
</dbReference>
<feature type="binding site" evidence="6">
    <location>
        <begin position="342"/>
        <end position="344"/>
    </location>
    <ligand>
        <name>GTP</name>
        <dbReference type="ChEBI" id="CHEBI:37565"/>
    </ligand>
</feature>
<keyword evidence="1 7" id="KW-0479">Metal-binding</keyword>
<dbReference type="NCBIfam" id="TIGR00231">
    <property type="entry name" value="small_GTP"/>
    <property type="match status" value="1"/>
</dbReference>
<dbReference type="GO" id="GO:0046872">
    <property type="term" value="F:metal ion binding"/>
    <property type="evidence" value="ECO:0007669"/>
    <property type="project" value="UniProtKB-KW"/>
</dbReference>
<feature type="domain" description="Hflx-type G" evidence="9">
    <location>
        <begin position="199"/>
        <end position="361"/>
    </location>
</feature>
<dbReference type="Gene3D" id="6.10.250.2860">
    <property type="match status" value="1"/>
</dbReference>
<evidence type="ECO:0000256" key="4">
    <source>
        <dbReference type="ARBA" id="ARBA00023134"/>
    </source>
</evidence>
<evidence type="ECO:0000256" key="1">
    <source>
        <dbReference type="ARBA" id="ARBA00022723"/>
    </source>
</evidence>
<evidence type="ECO:0000256" key="2">
    <source>
        <dbReference type="ARBA" id="ARBA00022741"/>
    </source>
</evidence>
<accession>A0A806KL27</accession>
<dbReference type="InterPro" id="IPR027417">
    <property type="entry name" value="P-loop_NTPase"/>
</dbReference>
<dbReference type="PROSITE" id="PS51705">
    <property type="entry name" value="G_HFLX"/>
    <property type="match status" value="1"/>
</dbReference>
<gene>
    <name evidence="5" type="primary">hflX</name>
</gene>
<feature type="binding site" evidence="7">
    <location>
        <position position="232"/>
    </location>
    <ligand>
        <name>Mg(2+)</name>
        <dbReference type="ChEBI" id="CHEBI:18420"/>
    </ligand>
</feature>
<feature type="coiled-coil region" evidence="8">
    <location>
        <begin position="158"/>
        <end position="192"/>
    </location>
</feature>
<evidence type="ECO:0000313" key="10">
    <source>
        <dbReference type="EMBL" id="AGS53910.1"/>
    </source>
</evidence>
<dbReference type="InterPro" id="IPR005225">
    <property type="entry name" value="Small_GTP-bd"/>
</dbReference>
<keyword evidence="2 5" id="KW-0547">Nucleotide-binding</keyword>